<dbReference type="CDD" id="cd01949">
    <property type="entry name" value="GGDEF"/>
    <property type="match status" value="1"/>
</dbReference>
<dbReference type="Gene3D" id="3.30.70.270">
    <property type="match status" value="1"/>
</dbReference>
<dbReference type="GO" id="GO:0052621">
    <property type="term" value="F:diguanylate cyclase activity"/>
    <property type="evidence" value="ECO:0007669"/>
    <property type="project" value="TreeGrafter"/>
</dbReference>
<comment type="caution">
    <text evidence="2">The sequence shown here is derived from an EMBL/GenBank/DDBJ whole genome shotgun (WGS) entry which is preliminary data.</text>
</comment>
<reference evidence="2 3" key="1">
    <citation type="journal article" date="2018" name="Nat. Biotechnol.">
        <title>A standardized bacterial taxonomy based on genome phylogeny substantially revises the tree of life.</title>
        <authorList>
            <person name="Parks D.H."/>
            <person name="Chuvochina M."/>
            <person name="Waite D.W."/>
            <person name="Rinke C."/>
            <person name="Skarshewski A."/>
            <person name="Chaumeil P.A."/>
            <person name="Hugenholtz P."/>
        </authorList>
    </citation>
    <scope>NUCLEOTIDE SEQUENCE [LARGE SCALE GENOMIC DNA]</scope>
    <source>
        <strain evidence="2">UBA11728</strain>
    </source>
</reference>
<sequence length="444" mass="51777">MNYQEEIGLINQMVFQQSDQDTFDYFKKRLADTSKDSDAILRGLFCHALGTTAYKVGLYGRAIDYFFNSLDCYQSVDNSTPYRADLISWETIEIAFAHSYINQTKLSREFLERESVQKSIENKKIQHHLLLLEGVLAYKEDKPALFVSKIQTLLELPLNPSTILRDFNEFILLFRYSIALEEYEISLKILDILTSIATQSNRIDSQCQLAECKVLYYKSTNDIISYKNTFLELISLTNLKEKEYKKMKEKNIYLTDIIFHQYEQKVKTNKRIANLKEIAEIDSLTKLPNRYRINQYGPSQFLKARKGQKNLGVLMLDIDNFKLYNDQFGHLIGDKYLSLLGKVLRKHSDNAFAARLSGDEFLVIFYDQTNEQIKEYCKTISSELKNCDQIIIDDLPFGTLTISQGVVNEIPDYDMTWEDYVRRADYALYKGKRSNKNQITFVNV</sequence>
<dbReference type="InterPro" id="IPR043128">
    <property type="entry name" value="Rev_trsase/Diguanyl_cyclase"/>
</dbReference>
<dbReference type="EMBL" id="DPVV01000429">
    <property type="protein sequence ID" value="HCL03246.1"/>
    <property type="molecule type" value="Genomic_DNA"/>
</dbReference>
<dbReference type="SUPFAM" id="SSF55073">
    <property type="entry name" value="Nucleotide cyclase"/>
    <property type="match status" value="1"/>
</dbReference>
<dbReference type="PANTHER" id="PTHR45138">
    <property type="entry name" value="REGULATORY COMPONENTS OF SENSORY TRANSDUCTION SYSTEM"/>
    <property type="match status" value="1"/>
</dbReference>
<dbReference type="InterPro" id="IPR000160">
    <property type="entry name" value="GGDEF_dom"/>
</dbReference>
<dbReference type="InterPro" id="IPR050469">
    <property type="entry name" value="Diguanylate_Cyclase"/>
</dbReference>
<evidence type="ECO:0000313" key="2">
    <source>
        <dbReference type="EMBL" id="HCL03246.1"/>
    </source>
</evidence>
<dbReference type="GO" id="GO:0043709">
    <property type="term" value="P:cell adhesion involved in single-species biofilm formation"/>
    <property type="evidence" value="ECO:0007669"/>
    <property type="project" value="TreeGrafter"/>
</dbReference>
<dbReference type="Proteomes" id="UP000262969">
    <property type="component" value="Unassembled WGS sequence"/>
</dbReference>
<dbReference type="NCBIfam" id="TIGR00254">
    <property type="entry name" value="GGDEF"/>
    <property type="match status" value="1"/>
</dbReference>
<dbReference type="Gene3D" id="1.25.40.10">
    <property type="entry name" value="Tetratricopeptide repeat domain"/>
    <property type="match status" value="1"/>
</dbReference>
<accession>A0A3D2X8D9</accession>
<dbReference type="GO" id="GO:1902201">
    <property type="term" value="P:negative regulation of bacterial-type flagellum-dependent cell motility"/>
    <property type="evidence" value="ECO:0007669"/>
    <property type="project" value="TreeGrafter"/>
</dbReference>
<gene>
    <name evidence="2" type="ORF">DHW61_12705</name>
</gene>
<dbReference type="InterPro" id="IPR011990">
    <property type="entry name" value="TPR-like_helical_dom_sf"/>
</dbReference>
<organism evidence="2 3">
    <name type="scientific">Lachnoclostridium phytofermentans</name>
    <dbReference type="NCBI Taxonomy" id="66219"/>
    <lineage>
        <taxon>Bacteria</taxon>
        <taxon>Bacillati</taxon>
        <taxon>Bacillota</taxon>
        <taxon>Clostridia</taxon>
        <taxon>Lachnospirales</taxon>
        <taxon>Lachnospiraceae</taxon>
    </lineage>
</organism>
<proteinExistence type="predicted"/>
<dbReference type="AlphaFoldDB" id="A0A3D2X8D9"/>
<dbReference type="SMART" id="SM00267">
    <property type="entry name" value="GGDEF"/>
    <property type="match status" value="1"/>
</dbReference>
<feature type="domain" description="GGDEF" evidence="1">
    <location>
        <begin position="309"/>
        <end position="444"/>
    </location>
</feature>
<evidence type="ECO:0000259" key="1">
    <source>
        <dbReference type="PROSITE" id="PS50887"/>
    </source>
</evidence>
<dbReference type="GO" id="GO:0005886">
    <property type="term" value="C:plasma membrane"/>
    <property type="evidence" value="ECO:0007669"/>
    <property type="project" value="TreeGrafter"/>
</dbReference>
<name>A0A3D2X8D9_9FIRM</name>
<dbReference type="PANTHER" id="PTHR45138:SF9">
    <property type="entry name" value="DIGUANYLATE CYCLASE DGCM-RELATED"/>
    <property type="match status" value="1"/>
</dbReference>
<dbReference type="InterPro" id="IPR029787">
    <property type="entry name" value="Nucleotide_cyclase"/>
</dbReference>
<protein>
    <recommendedName>
        <fullName evidence="1">GGDEF domain-containing protein</fullName>
    </recommendedName>
</protein>
<evidence type="ECO:0000313" key="3">
    <source>
        <dbReference type="Proteomes" id="UP000262969"/>
    </source>
</evidence>
<dbReference type="PROSITE" id="PS50887">
    <property type="entry name" value="GGDEF"/>
    <property type="match status" value="1"/>
</dbReference>
<dbReference type="Pfam" id="PF00990">
    <property type="entry name" value="GGDEF"/>
    <property type="match status" value="1"/>
</dbReference>